<reference evidence="2 3" key="1">
    <citation type="submission" date="2017-11" db="EMBL/GenBank/DDBJ databases">
        <title>Genome sequence of Entomoplasma melaleucae M1 (ATCC 49191).</title>
        <authorList>
            <person name="Lo W.-S."/>
            <person name="Gasparich G.E."/>
            <person name="Kuo C.-H."/>
        </authorList>
    </citation>
    <scope>NUCLEOTIDE SEQUENCE [LARGE SCALE GENOMIC DNA]</scope>
    <source>
        <strain evidence="2 3">M1</strain>
    </source>
</reference>
<feature type="domain" description="Carrier" evidence="1">
    <location>
        <begin position="1"/>
        <end position="73"/>
    </location>
</feature>
<dbReference type="Pfam" id="PF00550">
    <property type="entry name" value="PP-binding"/>
    <property type="match status" value="1"/>
</dbReference>
<evidence type="ECO:0000313" key="3">
    <source>
        <dbReference type="Proteomes" id="UP000231896"/>
    </source>
</evidence>
<proteinExistence type="predicted"/>
<accession>A0A2K8NX19</accession>
<dbReference type="KEGG" id="eml:EMELA_v1c07970"/>
<evidence type="ECO:0000259" key="1">
    <source>
        <dbReference type="PROSITE" id="PS50075"/>
    </source>
</evidence>
<dbReference type="STRING" id="1408435.GCA_000685885_01059"/>
<protein>
    <submittedName>
        <fullName evidence="2">Acyl carrier protein</fullName>
    </submittedName>
</protein>
<dbReference type="Proteomes" id="UP000231896">
    <property type="component" value="Chromosome"/>
</dbReference>
<dbReference type="PROSITE" id="PS50075">
    <property type="entry name" value="CARRIER"/>
    <property type="match status" value="1"/>
</dbReference>
<keyword evidence="3" id="KW-1185">Reference proteome</keyword>
<dbReference type="EMBL" id="CP024964">
    <property type="protein sequence ID" value="ATZ18284.1"/>
    <property type="molecule type" value="Genomic_DNA"/>
</dbReference>
<dbReference type="SUPFAM" id="SSF47336">
    <property type="entry name" value="ACP-like"/>
    <property type="match status" value="1"/>
</dbReference>
<evidence type="ECO:0000313" key="2">
    <source>
        <dbReference type="EMBL" id="ATZ18284.1"/>
    </source>
</evidence>
<dbReference type="RefSeq" id="WP_028124378.1">
    <property type="nucleotide sequence ID" value="NZ_CP024964.1"/>
</dbReference>
<dbReference type="OrthoDB" id="400913at2"/>
<sequence length="74" mass="8315">MNIHNEIIKELKSKGAKGNLTAQTQFSTIGVDSLDLMDMITVLEERLSIFVPDDKLLEIKTIQDLENVIAELTK</sequence>
<gene>
    <name evidence="2" type="ORF">EMELA_v1c07970</name>
</gene>
<dbReference type="AlphaFoldDB" id="A0A2K8NX19"/>
<organism evidence="2 3">
    <name type="scientific">Mesoplasma melaleucae</name>
    <dbReference type="NCBI Taxonomy" id="81459"/>
    <lineage>
        <taxon>Bacteria</taxon>
        <taxon>Bacillati</taxon>
        <taxon>Mycoplasmatota</taxon>
        <taxon>Mollicutes</taxon>
        <taxon>Entomoplasmatales</taxon>
        <taxon>Entomoplasmataceae</taxon>
        <taxon>Mesoplasma</taxon>
    </lineage>
</organism>
<name>A0A2K8NX19_9MOLU</name>
<dbReference type="InterPro" id="IPR036736">
    <property type="entry name" value="ACP-like_sf"/>
</dbReference>
<dbReference type="Gene3D" id="1.10.1200.10">
    <property type="entry name" value="ACP-like"/>
    <property type="match status" value="1"/>
</dbReference>
<dbReference type="InterPro" id="IPR009081">
    <property type="entry name" value="PP-bd_ACP"/>
</dbReference>